<dbReference type="EMBL" id="MK095606">
    <property type="protein sequence ID" value="AZS06382.1"/>
    <property type="molecule type" value="Genomic_DNA"/>
</dbReference>
<organism evidence="1 2">
    <name type="scientific">Pantoea phage vB_PagS_AAS23</name>
    <dbReference type="NCBI Taxonomy" id="2499073"/>
    <lineage>
        <taxon>Viruses</taxon>
        <taxon>Duplodnaviria</taxon>
        <taxon>Heunggongvirae</taxon>
        <taxon>Uroviricota</taxon>
        <taxon>Caudoviricetes</taxon>
        <taxon>Drexlerviridae</taxon>
        <taxon>Sauletekiovirus</taxon>
        <taxon>Sauletekiovirus AAS23</taxon>
    </lineage>
</organism>
<sequence length="80" mass="9293">MNARGVKSVQLSEQISHLARELEKIPEGDRLFVIAEAMRQIKDAERSYESCGCFEWDIIIDYRDAEERHGKEAKAKPRSR</sequence>
<reference evidence="1 2" key="1">
    <citation type="submission" date="2018-10" db="EMBL/GenBank/DDBJ databases">
        <title>Complete genome sequence of Pantoea phage vB_PagS_AAS23.</title>
        <authorList>
            <person name="Truncaite L."/>
            <person name="Simoliuniene M."/>
            <person name="Kazlauskas D."/>
            <person name="Meskys R."/>
            <person name="Simoliunas E."/>
        </authorList>
    </citation>
    <scope>NUCLEOTIDE SEQUENCE [LARGE SCALE GENOMIC DNA]</scope>
    <source>
        <strain evidence="1">AAS23</strain>
    </source>
</reference>
<evidence type="ECO:0000313" key="1">
    <source>
        <dbReference type="EMBL" id="AZS06382.1"/>
    </source>
</evidence>
<accession>A0A3S9U7U9</accession>
<proteinExistence type="predicted"/>
<evidence type="ECO:0000313" key="2">
    <source>
        <dbReference type="Proteomes" id="UP000288641"/>
    </source>
</evidence>
<name>A0A3S9U7U9_9CAUD</name>
<keyword evidence="2" id="KW-1185">Reference proteome</keyword>
<dbReference type="Proteomes" id="UP000288641">
    <property type="component" value="Segment"/>
</dbReference>
<protein>
    <submittedName>
        <fullName evidence="1">Uncharacterized protein</fullName>
    </submittedName>
</protein>
<gene>
    <name evidence="1" type="ORF">AAS23_gp69</name>
</gene>